<comment type="caution">
    <text evidence="2">The sequence shown here is derived from an EMBL/GenBank/DDBJ whole genome shotgun (WGS) entry which is preliminary data.</text>
</comment>
<reference evidence="2" key="1">
    <citation type="submission" date="2022-04" db="EMBL/GenBank/DDBJ databases">
        <title>A functionally conserved STORR gene fusion in Papaver species that diverged 16.8 million years ago.</title>
        <authorList>
            <person name="Catania T."/>
        </authorList>
    </citation>
    <scope>NUCLEOTIDE SEQUENCE</scope>
    <source>
        <strain evidence="2">S-188037</strain>
    </source>
</reference>
<dbReference type="Pfam" id="PF10551">
    <property type="entry name" value="MULE"/>
    <property type="match status" value="1"/>
</dbReference>
<proteinExistence type="predicted"/>
<accession>A0AAD4XFL9</accession>
<organism evidence="2 3">
    <name type="scientific">Papaver atlanticum</name>
    <dbReference type="NCBI Taxonomy" id="357466"/>
    <lineage>
        <taxon>Eukaryota</taxon>
        <taxon>Viridiplantae</taxon>
        <taxon>Streptophyta</taxon>
        <taxon>Embryophyta</taxon>
        <taxon>Tracheophyta</taxon>
        <taxon>Spermatophyta</taxon>
        <taxon>Magnoliopsida</taxon>
        <taxon>Ranunculales</taxon>
        <taxon>Papaveraceae</taxon>
        <taxon>Papaveroideae</taxon>
        <taxon>Papaver</taxon>
    </lineage>
</organism>
<feature type="domain" description="MULE transposase" evidence="1">
    <location>
        <begin position="2"/>
        <end position="61"/>
    </location>
</feature>
<evidence type="ECO:0000313" key="2">
    <source>
        <dbReference type="EMBL" id="KAI3908802.1"/>
    </source>
</evidence>
<dbReference type="EMBL" id="JAJJMB010010439">
    <property type="protein sequence ID" value="KAI3908802.1"/>
    <property type="molecule type" value="Genomic_DNA"/>
</dbReference>
<evidence type="ECO:0000259" key="1">
    <source>
        <dbReference type="Pfam" id="PF10551"/>
    </source>
</evidence>
<dbReference type="PANTHER" id="PTHR31973">
    <property type="entry name" value="POLYPROTEIN, PUTATIVE-RELATED"/>
    <property type="match status" value="1"/>
</dbReference>
<name>A0AAD4XFL9_9MAGN</name>
<dbReference type="InterPro" id="IPR018289">
    <property type="entry name" value="MULE_transposase_dom"/>
</dbReference>
<protein>
    <recommendedName>
        <fullName evidence="1">MULE transposase domain-containing protein</fullName>
    </recommendedName>
</protein>
<evidence type="ECO:0000313" key="3">
    <source>
        <dbReference type="Proteomes" id="UP001202328"/>
    </source>
</evidence>
<dbReference type="AlphaFoldDB" id="A0AAD4XFL9"/>
<sequence>MALVPAEDNDNWEWFLRNLSNFLDHDQRPITFLSDRVEGLKRAIPVIFPGAFHSFCYYHLKLNLPINASDERYGAVIDTFQAAAYALSPEGFQTAIAMIRGLGCGWVADYIEDIPPERWSNAFFQGCRYGRTSSTLTESFNSWMKVHKKLPANSLLDQIRKDVMRMMSERRNTGKSFITILTPKNEAKMKALIDEGLTWLVI</sequence>
<gene>
    <name evidence="2" type="ORF">MKW98_029352</name>
</gene>
<dbReference type="PANTHER" id="PTHR31973:SF166">
    <property type="entry name" value="OS10G0104700 PROTEIN"/>
    <property type="match status" value="1"/>
</dbReference>
<keyword evidence="3" id="KW-1185">Reference proteome</keyword>
<dbReference type="Proteomes" id="UP001202328">
    <property type="component" value="Unassembled WGS sequence"/>
</dbReference>